<dbReference type="EMBL" id="JAIQCV010000010">
    <property type="protein sequence ID" value="KAH1055082.1"/>
    <property type="molecule type" value="Genomic_DNA"/>
</dbReference>
<dbReference type="InterPro" id="IPR057135">
    <property type="entry name" value="At4g27190-like_LRR"/>
</dbReference>
<gene>
    <name evidence="4" type="ORF">J1N35_033147</name>
</gene>
<keyword evidence="2" id="KW-0732">Signal</keyword>
<keyword evidence="1" id="KW-0611">Plant defense</keyword>
<protein>
    <recommendedName>
        <fullName evidence="3">Disease resistance protein At4g27190-like leucine-rich repeats domain-containing protein</fullName>
    </recommendedName>
</protein>
<dbReference type="InterPro" id="IPR032675">
    <property type="entry name" value="LRR_dom_sf"/>
</dbReference>
<feature type="chain" id="PRO_5038559618" description="Disease resistance protein At4g27190-like leucine-rich repeats domain-containing protein" evidence="2">
    <location>
        <begin position="20"/>
        <end position="197"/>
    </location>
</feature>
<sequence length="197" mass="22940">MFCLERFLSFNLFRCWTQALLLADFSESELFNVLCLENLERLETLCFTNCGNMEEMKMEKLHTWVSSSTNYTSRFHTLSTIQFFECENLRDVTWLILAPNLRTLQIGECFDVEEILSEGKLGEVAGVIGIPYPKLFLKLESLYLTHLLKLRSIYWDAPPFPCLKLIHIHDCQELKKFPLNSDSAKGNLLTIQGRESW</sequence>
<feature type="signal peptide" evidence="2">
    <location>
        <begin position="1"/>
        <end position="19"/>
    </location>
</feature>
<evidence type="ECO:0000313" key="4">
    <source>
        <dbReference type="EMBL" id="KAH1055082.1"/>
    </source>
</evidence>
<dbReference type="AlphaFoldDB" id="A0A9D3UPK8"/>
<organism evidence="4 5">
    <name type="scientific">Gossypium stocksii</name>
    <dbReference type="NCBI Taxonomy" id="47602"/>
    <lineage>
        <taxon>Eukaryota</taxon>
        <taxon>Viridiplantae</taxon>
        <taxon>Streptophyta</taxon>
        <taxon>Embryophyta</taxon>
        <taxon>Tracheophyta</taxon>
        <taxon>Spermatophyta</taxon>
        <taxon>Magnoliopsida</taxon>
        <taxon>eudicotyledons</taxon>
        <taxon>Gunneridae</taxon>
        <taxon>Pentapetalae</taxon>
        <taxon>rosids</taxon>
        <taxon>malvids</taxon>
        <taxon>Malvales</taxon>
        <taxon>Malvaceae</taxon>
        <taxon>Malvoideae</taxon>
        <taxon>Gossypium</taxon>
    </lineage>
</organism>
<dbReference type="SUPFAM" id="SSF52047">
    <property type="entry name" value="RNI-like"/>
    <property type="match status" value="1"/>
</dbReference>
<dbReference type="OrthoDB" id="1582237at2759"/>
<evidence type="ECO:0000313" key="5">
    <source>
        <dbReference type="Proteomes" id="UP000828251"/>
    </source>
</evidence>
<evidence type="ECO:0000256" key="1">
    <source>
        <dbReference type="ARBA" id="ARBA00022821"/>
    </source>
</evidence>
<accession>A0A9D3UPK8</accession>
<reference evidence="4 5" key="1">
    <citation type="journal article" date="2021" name="Plant Biotechnol. J.">
        <title>Multi-omics assisted identification of the key and species-specific regulatory components of drought-tolerant mechanisms in Gossypium stocksii.</title>
        <authorList>
            <person name="Yu D."/>
            <person name="Ke L."/>
            <person name="Zhang D."/>
            <person name="Wu Y."/>
            <person name="Sun Y."/>
            <person name="Mei J."/>
            <person name="Sun J."/>
            <person name="Sun Y."/>
        </authorList>
    </citation>
    <scope>NUCLEOTIDE SEQUENCE [LARGE SCALE GENOMIC DNA]</scope>
    <source>
        <strain evidence="5">cv. E1</strain>
        <tissue evidence="4">Leaf</tissue>
    </source>
</reference>
<dbReference type="Proteomes" id="UP000828251">
    <property type="component" value="Unassembled WGS sequence"/>
</dbReference>
<dbReference type="Gene3D" id="3.80.10.10">
    <property type="entry name" value="Ribonuclease Inhibitor"/>
    <property type="match status" value="1"/>
</dbReference>
<proteinExistence type="predicted"/>
<dbReference type="Pfam" id="PF23247">
    <property type="entry name" value="LRR_RPS2"/>
    <property type="match status" value="1"/>
</dbReference>
<feature type="domain" description="Disease resistance protein At4g27190-like leucine-rich repeats" evidence="3">
    <location>
        <begin position="56"/>
        <end position="176"/>
    </location>
</feature>
<name>A0A9D3UPK8_9ROSI</name>
<evidence type="ECO:0000256" key="2">
    <source>
        <dbReference type="SAM" id="SignalP"/>
    </source>
</evidence>
<comment type="caution">
    <text evidence="4">The sequence shown here is derived from an EMBL/GenBank/DDBJ whole genome shotgun (WGS) entry which is preliminary data.</text>
</comment>
<evidence type="ECO:0000259" key="3">
    <source>
        <dbReference type="Pfam" id="PF23247"/>
    </source>
</evidence>
<dbReference type="PANTHER" id="PTHR33463:SF220">
    <property type="entry name" value="NB-ARC DOMAIN-CONTAINING PROTEIN"/>
    <property type="match status" value="1"/>
</dbReference>
<dbReference type="PANTHER" id="PTHR33463">
    <property type="entry name" value="NB-ARC DOMAIN-CONTAINING PROTEIN-RELATED"/>
    <property type="match status" value="1"/>
</dbReference>
<keyword evidence="5" id="KW-1185">Reference proteome</keyword>
<dbReference type="InterPro" id="IPR050905">
    <property type="entry name" value="Plant_NBS-LRR"/>
</dbReference>